<comment type="caution">
    <text evidence="20">The sequence shown here is derived from an EMBL/GenBank/DDBJ whole genome shotgun (WGS) entry which is preliminary data.</text>
</comment>
<evidence type="ECO:0000256" key="5">
    <source>
        <dbReference type="ARBA" id="ARBA00022496"/>
    </source>
</evidence>
<keyword evidence="8" id="KW-0408">Iron</keyword>
<evidence type="ECO:0000256" key="16">
    <source>
        <dbReference type="RuleBase" id="RU003357"/>
    </source>
</evidence>
<evidence type="ECO:0000256" key="9">
    <source>
        <dbReference type="ARBA" id="ARBA00023065"/>
    </source>
</evidence>
<keyword evidence="6 14" id="KW-0812">Transmembrane</keyword>
<dbReference type="Proteomes" id="UP000269265">
    <property type="component" value="Unassembled WGS sequence"/>
</dbReference>
<dbReference type="SUPFAM" id="SSF56935">
    <property type="entry name" value="Porins"/>
    <property type="match status" value="1"/>
</dbReference>
<evidence type="ECO:0000259" key="19">
    <source>
        <dbReference type="Pfam" id="PF07715"/>
    </source>
</evidence>
<evidence type="ECO:0000256" key="11">
    <source>
        <dbReference type="ARBA" id="ARBA00023136"/>
    </source>
</evidence>
<dbReference type="GO" id="GO:0015344">
    <property type="term" value="F:siderophore uptake transmembrane transporter activity"/>
    <property type="evidence" value="ECO:0007669"/>
    <property type="project" value="TreeGrafter"/>
</dbReference>
<dbReference type="InterPro" id="IPR000531">
    <property type="entry name" value="Beta-barrel_TonB"/>
</dbReference>
<dbReference type="GO" id="GO:0038023">
    <property type="term" value="F:signaling receptor activity"/>
    <property type="evidence" value="ECO:0007669"/>
    <property type="project" value="InterPro"/>
</dbReference>
<evidence type="ECO:0000313" key="20">
    <source>
        <dbReference type="EMBL" id="RRS06242.1"/>
    </source>
</evidence>
<dbReference type="EMBL" id="RSED01000001">
    <property type="protein sequence ID" value="RRS06242.1"/>
    <property type="molecule type" value="Genomic_DNA"/>
</dbReference>
<dbReference type="OrthoDB" id="8732650at2"/>
<dbReference type="InterPro" id="IPR010917">
    <property type="entry name" value="TonB_rcpt_CS"/>
</dbReference>
<proteinExistence type="inferred from homology"/>
<dbReference type="RefSeq" id="WP_125241385.1">
    <property type="nucleotide sequence ID" value="NZ_RSED01000001.1"/>
</dbReference>
<dbReference type="GO" id="GO:0009279">
    <property type="term" value="C:cell outer membrane"/>
    <property type="evidence" value="ECO:0007669"/>
    <property type="project" value="UniProtKB-SubCell"/>
</dbReference>
<gene>
    <name evidence="20" type="ORF">EIP75_01240</name>
</gene>
<dbReference type="InterPro" id="IPR036942">
    <property type="entry name" value="Beta-barrel_TonB_sf"/>
</dbReference>
<evidence type="ECO:0000256" key="14">
    <source>
        <dbReference type="PROSITE-ProRule" id="PRU01360"/>
    </source>
</evidence>
<keyword evidence="9" id="KW-0406">Ion transport</keyword>
<evidence type="ECO:0000256" key="2">
    <source>
        <dbReference type="ARBA" id="ARBA00009810"/>
    </source>
</evidence>
<evidence type="ECO:0000256" key="3">
    <source>
        <dbReference type="ARBA" id="ARBA00022448"/>
    </source>
</evidence>
<dbReference type="InterPro" id="IPR037066">
    <property type="entry name" value="Plug_dom_sf"/>
</dbReference>
<dbReference type="PANTHER" id="PTHR32552:SF82">
    <property type="entry name" value="FCUA PROTEIN"/>
    <property type="match status" value="1"/>
</dbReference>
<evidence type="ECO:0000256" key="4">
    <source>
        <dbReference type="ARBA" id="ARBA00022452"/>
    </source>
</evidence>
<dbReference type="Gene3D" id="2.40.170.20">
    <property type="entry name" value="TonB-dependent receptor, beta-barrel domain"/>
    <property type="match status" value="1"/>
</dbReference>
<keyword evidence="13 14" id="KW-0998">Cell outer membrane</keyword>
<evidence type="ECO:0000256" key="10">
    <source>
        <dbReference type="ARBA" id="ARBA00023077"/>
    </source>
</evidence>
<dbReference type="NCBIfam" id="TIGR01783">
    <property type="entry name" value="TonB-siderophor"/>
    <property type="match status" value="1"/>
</dbReference>
<protein>
    <submittedName>
        <fullName evidence="20">TonB-dependent receptor</fullName>
    </submittedName>
</protein>
<evidence type="ECO:0000259" key="18">
    <source>
        <dbReference type="Pfam" id="PF00593"/>
    </source>
</evidence>
<sequence>MTRFQTSSVAAAVALLTALAAPSASAQAAAAPADAQPAQSTEALPTVTVRASADASAQGLSPAYAGGQVARGGRAGILGTRDNMDTPFSITAYTNELIQDRQARSVGDVLQNDPTVRVARGFGNFQESYFIRGFVLFSDDVAYNGLYNLLPRQYIATELFERVEVLRGASASLNGANPNGSGIGGAINLLPKRAPNEPLNRLNVSLEGNGSLGTVSADIARRFGPDQSTGLRVNAALRDGSTHVEREYVSLGLVSVGMDWRSRDVRLSGDIGYQDHKLRRTRTNVTLGTNAAPLTTLPSVPDNEGNWAQDWSYSNERDVFGTLRGEYDISDTVTAWAAYGARRGQEANSLANVTVSNGATGAASTSRFDNAREDRVDTGEVGLRAKLRTGGVGHELVASYAMFQLKKYNAYALGSSIATNIYRPVRAAQPAFTFLGNDLSDPAYNGKVDFESYALVDTLALFDDRLLVTIGARHQQLKTEGRSYTTRSLTTGVIVPGRVNSSYDESRTSPLLGVVFKVAPKFSVYGNYVESLAQGQTAAAATGGPTPLNNGEIMAPYVSRQKEVGVKYDGGRLSASAALFSTSKPRAFINSALVFATQGEDKHQGLELTVQGVAMRGLRLLGGATWLDAKQEKTGVASTEGKQVIGVPRFQSTIGAEWDVPGARGVALDGRLIHTGGRYVYANNTLKAPSWTRVDIGARYITDIQGRAVTLRARIENLADRDYWASVGGSPDSGYLAAGAPRTLGVSASVDF</sequence>
<keyword evidence="11 14" id="KW-0472">Membrane</keyword>
<accession>A0A3R8TWD5</accession>
<dbReference type="InterPro" id="IPR012910">
    <property type="entry name" value="Plug_dom"/>
</dbReference>
<dbReference type="GO" id="GO:0015891">
    <property type="term" value="P:siderophore transport"/>
    <property type="evidence" value="ECO:0007669"/>
    <property type="project" value="InterPro"/>
</dbReference>
<comment type="similarity">
    <text evidence="2 14 16">Belongs to the TonB-dependent receptor family.</text>
</comment>
<organism evidence="20 21">
    <name type="scientific">Aquabacterium soli</name>
    <dbReference type="NCBI Taxonomy" id="2493092"/>
    <lineage>
        <taxon>Bacteria</taxon>
        <taxon>Pseudomonadati</taxon>
        <taxon>Pseudomonadota</taxon>
        <taxon>Betaproteobacteria</taxon>
        <taxon>Burkholderiales</taxon>
        <taxon>Aquabacterium</taxon>
    </lineage>
</organism>
<feature type="short sequence motif" description="TonB C-terminal box" evidence="15">
    <location>
        <begin position="735"/>
        <end position="752"/>
    </location>
</feature>
<keyword evidence="12 20" id="KW-0675">Receptor</keyword>
<dbReference type="AlphaFoldDB" id="A0A3R8TWD5"/>
<keyword evidence="4 14" id="KW-1134">Transmembrane beta strand</keyword>
<keyword evidence="3 14" id="KW-0813">Transport</keyword>
<dbReference type="InterPro" id="IPR039426">
    <property type="entry name" value="TonB-dep_rcpt-like"/>
</dbReference>
<keyword evidence="10 16" id="KW-0798">TonB box</keyword>
<comment type="subcellular location">
    <subcellularLocation>
        <location evidence="1 14">Cell outer membrane</location>
        <topology evidence="1 14">Multi-pass membrane protein</topology>
    </subcellularLocation>
</comment>
<feature type="signal peptide" evidence="17">
    <location>
        <begin position="1"/>
        <end position="26"/>
    </location>
</feature>
<dbReference type="PROSITE" id="PS01156">
    <property type="entry name" value="TONB_DEPENDENT_REC_2"/>
    <property type="match status" value="1"/>
</dbReference>
<evidence type="ECO:0000256" key="6">
    <source>
        <dbReference type="ARBA" id="ARBA00022692"/>
    </source>
</evidence>
<evidence type="ECO:0000256" key="17">
    <source>
        <dbReference type="SAM" id="SignalP"/>
    </source>
</evidence>
<dbReference type="CDD" id="cd01347">
    <property type="entry name" value="ligand_gated_channel"/>
    <property type="match status" value="1"/>
</dbReference>
<dbReference type="PROSITE" id="PS52016">
    <property type="entry name" value="TONB_DEPENDENT_REC_3"/>
    <property type="match status" value="1"/>
</dbReference>
<evidence type="ECO:0000256" key="12">
    <source>
        <dbReference type="ARBA" id="ARBA00023170"/>
    </source>
</evidence>
<keyword evidence="5" id="KW-0410">Iron transport</keyword>
<feature type="domain" description="TonB-dependent receptor-like beta-barrel" evidence="18">
    <location>
        <begin position="268"/>
        <end position="718"/>
    </location>
</feature>
<dbReference type="Gene3D" id="2.170.130.10">
    <property type="entry name" value="TonB-dependent receptor, plug domain"/>
    <property type="match status" value="1"/>
</dbReference>
<evidence type="ECO:0000313" key="21">
    <source>
        <dbReference type="Proteomes" id="UP000269265"/>
    </source>
</evidence>
<dbReference type="Pfam" id="PF00593">
    <property type="entry name" value="TonB_dep_Rec_b-barrel"/>
    <property type="match status" value="1"/>
</dbReference>
<feature type="domain" description="TonB-dependent receptor plug" evidence="19">
    <location>
        <begin position="83"/>
        <end position="177"/>
    </location>
</feature>
<keyword evidence="7 17" id="KW-0732">Signal</keyword>
<evidence type="ECO:0000256" key="7">
    <source>
        <dbReference type="ARBA" id="ARBA00022729"/>
    </source>
</evidence>
<keyword evidence="21" id="KW-1185">Reference proteome</keyword>
<evidence type="ECO:0000256" key="15">
    <source>
        <dbReference type="PROSITE-ProRule" id="PRU10144"/>
    </source>
</evidence>
<reference evidence="20 21" key="1">
    <citation type="submission" date="2018-12" db="EMBL/GenBank/DDBJ databases">
        <title>The whole draft genome of Aquabacterium sp. SJQ9.</title>
        <authorList>
            <person name="Sun L."/>
            <person name="Gao X."/>
            <person name="Chen W."/>
            <person name="Huang K."/>
        </authorList>
    </citation>
    <scope>NUCLEOTIDE SEQUENCE [LARGE SCALE GENOMIC DNA]</scope>
    <source>
        <strain evidence="20 21">SJQ9</strain>
    </source>
</reference>
<feature type="chain" id="PRO_5018790934" evidence="17">
    <location>
        <begin position="27"/>
        <end position="752"/>
    </location>
</feature>
<evidence type="ECO:0000256" key="13">
    <source>
        <dbReference type="ARBA" id="ARBA00023237"/>
    </source>
</evidence>
<evidence type="ECO:0000256" key="1">
    <source>
        <dbReference type="ARBA" id="ARBA00004571"/>
    </source>
</evidence>
<evidence type="ECO:0000256" key="8">
    <source>
        <dbReference type="ARBA" id="ARBA00023004"/>
    </source>
</evidence>
<name>A0A3R8TWD5_9BURK</name>
<dbReference type="InterPro" id="IPR010105">
    <property type="entry name" value="TonB_sidphr_rcpt"/>
</dbReference>
<dbReference type="PANTHER" id="PTHR32552">
    <property type="entry name" value="FERRICHROME IRON RECEPTOR-RELATED"/>
    <property type="match status" value="1"/>
</dbReference>
<dbReference type="Pfam" id="PF07715">
    <property type="entry name" value="Plug"/>
    <property type="match status" value="1"/>
</dbReference>